<reference evidence="1 2" key="1">
    <citation type="journal article" date="2016" name="Mol. Biol. Evol.">
        <title>Comparative Genomics of Early-Diverging Mushroom-Forming Fungi Provides Insights into the Origins of Lignocellulose Decay Capabilities.</title>
        <authorList>
            <person name="Nagy L.G."/>
            <person name="Riley R."/>
            <person name="Tritt A."/>
            <person name="Adam C."/>
            <person name="Daum C."/>
            <person name="Floudas D."/>
            <person name="Sun H."/>
            <person name="Yadav J.S."/>
            <person name="Pangilinan J."/>
            <person name="Larsson K.H."/>
            <person name="Matsuura K."/>
            <person name="Barry K."/>
            <person name="Labutti K."/>
            <person name="Kuo R."/>
            <person name="Ohm R.A."/>
            <person name="Bhattacharya S.S."/>
            <person name="Shirouzu T."/>
            <person name="Yoshinaga Y."/>
            <person name="Martin F.M."/>
            <person name="Grigoriev I.V."/>
            <person name="Hibbett D.S."/>
        </authorList>
    </citation>
    <scope>NUCLEOTIDE SEQUENCE [LARGE SCALE GENOMIC DNA]</scope>
    <source>
        <strain evidence="1 2">HHB12029</strain>
    </source>
</reference>
<dbReference type="AlphaFoldDB" id="A0A165LZL9"/>
<dbReference type="Proteomes" id="UP000077266">
    <property type="component" value="Unassembled WGS sequence"/>
</dbReference>
<dbReference type="EMBL" id="KV425917">
    <property type="protein sequence ID" value="KZV98554.1"/>
    <property type="molecule type" value="Genomic_DNA"/>
</dbReference>
<organism evidence="1 2">
    <name type="scientific">Exidia glandulosa HHB12029</name>
    <dbReference type="NCBI Taxonomy" id="1314781"/>
    <lineage>
        <taxon>Eukaryota</taxon>
        <taxon>Fungi</taxon>
        <taxon>Dikarya</taxon>
        <taxon>Basidiomycota</taxon>
        <taxon>Agaricomycotina</taxon>
        <taxon>Agaricomycetes</taxon>
        <taxon>Auriculariales</taxon>
        <taxon>Exidiaceae</taxon>
        <taxon>Exidia</taxon>
    </lineage>
</organism>
<accession>A0A165LZL9</accession>
<gene>
    <name evidence="1" type="ORF">EXIGLDRAFT_763403</name>
</gene>
<evidence type="ECO:0000313" key="2">
    <source>
        <dbReference type="Proteomes" id="UP000077266"/>
    </source>
</evidence>
<evidence type="ECO:0000313" key="1">
    <source>
        <dbReference type="EMBL" id="KZV98554.1"/>
    </source>
</evidence>
<keyword evidence="2" id="KW-1185">Reference proteome</keyword>
<proteinExistence type="predicted"/>
<protein>
    <recommendedName>
        <fullName evidence="3">F-box domain-containing protein</fullName>
    </recommendedName>
</protein>
<sequence>MLRSFHLKENNQYRIRPLSFQPTGMFHAQAPYLERLEFGDDATTYLSALTDAVAFPRVRHIGIKRVRLCPSDDAWRVLAKFAALESLEISFTPRFYDQCGPHEGIFPSLTLDRLAIRAFDAAKLVALDLENIRRIRSVCIAPKQYHARLPTNGVVPFLLSNAGKNDWEMDIIFHPKSFSFRLRETGDQYRRTRTRAFLDVDPAVISLPSPLETTFSAVTFLAIYIFSNFKPEGWSQYDVAPCSNVEHLTLAYEVWYEDYTASALDILGMAFPRLRTLTLLAAQSPDADLDAHALVSALPSLRYTTPKLEGLSFRGMKVRPTSVLYDVAETVRCREERYNDLPDLWAET</sequence>
<evidence type="ECO:0008006" key="3">
    <source>
        <dbReference type="Google" id="ProtNLM"/>
    </source>
</evidence>
<name>A0A165LZL9_EXIGL</name>
<dbReference type="InParanoid" id="A0A165LZL9"/>